<dbReference type="RefSeq" id="WP_188626477.1">
    <property type="nucleotide sequence ID" value="NZ_BMIL01000005.1"/>
</dbReference>
<proteinExistence type="predicted"/>
<evidence type="ECO:0000313" key="3">
    <source>
        <dbReference type="Proteomes" id="UP000651668"/>
    </source>
</evidence>
<keyword evidence="3" id="KW-1185">Reference proteome</keyword>
<evidence type="ECO:0000313" key="2">
    <source>
        <dbReference type="EMBL" id="GGC64158.1"/>
    </source>
</evidence>
<dbReference type="Gene3D" id="1.20.120.450">
    <property type="entry name" value="dinb family like domain"/>
    <property type="match status" value="1"/>
</dbReference>
<gene>
    <name evidence="2" type="ORF">GCM10011387_17230</name>
</gene>
<evidence type="ECO:0000259" key="1">
    <source>
        <dbReference type="Pfam" id="PF12867"/>
    </source>
</evidence>
<accession>A0A916XDP3</accession>
<comment type="caution">
    <text evidence="2">The sequence shown here is derived from an EMBL/GenBank/DDBJ whole genome shotgun (WGS) entry which is preliminary data.</text>
</comment>
<feature type="domain" description="DinB-like" evidence="1">
    <location>
        <begin position="11"/>
        <end position="163"/>
    </location>
</feature>
<name>A0A916XDP3_9SPHI</name>
<sequence>MKAAGLITSIQATTAAYRNRLKAVTAATFVSTPTAGGWSYSEVYAHIFDLSILSLDAIDRCLSPDAKPRPTHFITRAILFFGAFPPLMKFKVPRQFESSVRKISIEEATQLINAFELKLEQYEEKVIQANPLLKTAHPRLGYLNALQWLRFTEIHLKHHLKQLSRIARQDNFTSLRP</sequence>
<dbReference type="SUPFAM" id="SSF109854">
    <property type="entry name" value="DinB/YfiT-like putative metalloenzymes"/>
    <property type="match status" value="1"/>
</dbReference>
<protein>
    <recommendedName>
        <fullName evidence="1">DinB-like domain-containing protein</fullName>
    </recommendedName>
</protein>
<dbReference type="InterPro" id="IPR034660">
    <property type="entry name" value="DinB/YfiT-like"/>
</dbReference>
<reference evidence="2" key="2">
    <citation type="submission" date="2020-09" db="EMBL/GenBank/DDBJ databases">
        <authorList>
            <person name="Sun Q."/>
            <person name="Zhou Y."/>
        </authorList>
    </citation>
    <scope>NUCLEOTIDE SEQUENCE</scope>
    <source>
        <strain evidence="2">CGMCC 1.15343</strain>
    </source>
</reference>
<dbReference type="Proteomes" id="UP000651668">
    <property type="component" value="Unassembled WGS sequence"/>
</dbReference>
<organism evidence="2 3">
    <name type="scientific">Pedobacter quisquiliarum</name>
    <dbReference type="NCBI Taxonomy" id="1834438"/>
    <lineage>
        <taxon>Bacteria</taxon>
        <taxon>Pseudomonadati</taxon>
        <taxon>Bacteroidota</taxon>
        <taxon>Sphingobacteriia</taxon>
        <taxon>Sphingobacteriales</taxon>
        <taxon>Sphingobacteriaceae</taxon>
        <taxon>Pedobacter</taxon>
    </lineage>
</organism>
<dbReference type="Pfam" id="PF12867">
    <property type="entry name" value="DinB_2"/>
    <property type="match status" value="1"/>
</dbReference>
<dbReference type="InterPro" id="IPR024775">
    <property type="entry name" value="DinB-like"/>
</dbReference>
<reference evidence="2" key="1">
    <citation type="journal article" date="2014" name="Int. J. Syst. Evol. Microbiol.">
        <title>Complete genome sequence of Corynebacterium casei LMG S-19264T (=DSM 44701T), isolated from a smear-ripened cheese.</title>
        <authorList>
            <consortium name="US DOE Joint Genome Institute (JGI-PGF)"/>
            <person name="Walter F."/>
            <person name="Albersmeier A."/>
            <person name="Kalinowski J."/>
            <person name="Ruckert C."/>
        </authorList>
    </citation>
    <scope>NUCLEOTIDE SEQUENCE</scope>
    <source>
        <strain evidence="2">CGMCC 1.15343</strain>
    </source>
</reference>
<dbReference type="EMBL" id="BMIL01000005">
    <property type="protein sequence ID" value="GGC64158.1"/>
    <property type="molecule type" value="Genomic_DNA"/>
</dbReference>
<dbReference type="AlphaFoldDB" id="A0A916XDP3"/>